<gene>
    <name evidence="3" type="ORF">E5676_scaffold522G00690</name>
    <name evidence="2" type="ORF">E6C27_scaffold190G001150</name>
</gene>
<dbReference type="EMBL" id="SSTE01009356">
    <property type="protein sequence ID" value="KAA0053549.1"/>
    <property type="molecule type" value="Genomic_DNA"/>
</dbReference>
<dbReference type="Pfam" id="PF07727">
    <property type="entry name" value="RVT_2"/>
    <property type="match status" value="1"/>
</dbReference>
<protein>
    <submittedName>
        <fullName evidence="3">Retrovirus-related Pol polyprotein from transposon TNT 1-94</fullName>
    </submittedName>
</protein>
<evidence type="ECO:0000313" key="4">
    <source>
        <dbReference type="Proteomes" id="UP000321393"/>
    </source>
</evidence>
<dbReference type="Proteomes" id="UP000321393">
    <property type="component" value="Unassembled WGS sequence"/>
</dbReference>
<comment type="caution">
    <text evidence="3">The sequence shown here is derived from an EMBL/GenBank/DDBJ whole genome shotgun (WGS) entry which is preliminary data.</text>
</comment>
<sequence length="281" mass="32492">MESYSWPEEEEMERQREELQVKIKGKTWKVFLVHFKKQCPLNKSKEASSSKHAAKFSAVNITDGSGYAYKSKNGVLKVTKGSLVKLRRTLRNGLYVLEGTVVSGVCLQLWALKLHMRYGQWIYKIKPSTRGDSKPRYKARLVAKGYTQKEGVDFHEIFSLVVRWTSPQHFFMEKLEEVIYMAQPKGYEVKGKEDMVLSSSQVYLWIEVISKTVVYQVWLDLGYAMSMISRDCDKLALWEGFTDVDYTAKLDKSLYQVTFLACMVMLSTGKLPYNQLLLCLH</sequence>
<evidence type="ECO:0000259" key="1">
    <source>
        <dbReference type="Pfam" id="PF07727"/>
    </source>
</evidence>
<dbReference type="AlphaFoldDB" id="A0A5D3D6F1"/>
<evidence type="ECO:0000313" key="5">
    <source>
        <dbReference type="Proteomes" id="UP000321947"/>
    </source>
</evidence>
<dbReference type="InterPro" id="IPR013103">
    <property type="entry name" value="RVT_2"/>
</dbReference>
<name>A0A5D3D6F1_CUCMM</name>
<evidence type="ECO:0000313" key="3">
    <source>
        <dbReference type="EMBL" id="TYK19144.1"/>
    </source>
</evidence>
<dbReference type="Proteomes" id="UP000321947">
    <property type="component" value="Unassembled WGS sequence"/>
</dbReference>
<proteinExistence type="predicted"/>
<accession>A0A5D3D6F1</accession>
<dbReference type="EMBL" id="SSTD01007152">
    <property type="protein sequence ID" value="TYK19144.1"/>
    <property type="molecule type" value="Genomic_DNA"/>
</dbReference>
<reference evidence="4 5" key="1">
    <citation type="submission" date="2019-08" db="EMBL/GenBank/DDBJ databases">
        <title>Draft genome sequences of two oriental melons (Cucumis melo L. var makuwa).</title>
        <authorList>
            <person name="Kwon S.-Y."/>
        </authorList>
    </citation>
    <scope>NUCLEOTIDE SEQUENCE [LARGE SCALE GENOMIC DNA]</scope>
    <source>
        <strain evidence="5">cv. Chang Bougi</strain>
        <strain evidence="4">cv. SW 3</strain>
        <tissue evidence="3">Leaf</tissue>
    </source>
</reference>
<feature type="domain" description="Reverse transcriptase Ty1/copia-type" evidence="1">
    <location>
        <begin position="120"/>
        <end position="166"/>
    </location>
</feature>
<organism evidence="3 5">
    <name type="scientific">Cucumis melo var. makuwa</name>
    <name type="common">Oriental melon</name>
    <dbReference type="NCBI Taxonomy" id="1194695"/>
    <lineage>
        <taxon>Eukaryota</taxon>
        <taxon>Viridiplantae</taxon>
        <taxon>Streptophyta</taxon>
        <taxon>Embryophyta</taxon>
        <taxon>Tracheophyta</taxon>
        <taxon>Spermatophyta</taxon>
        <taxon>Magnoliopsida</taxon>
        <taxon>eudicotyledons</taxon>
        <taxon>Gunneridae</taxon>
        <taxon>Pentapetalae</taxon>
        <taxon>rosids</taxon>
        <taxon>fabids</taxon>
        <taxon>Cucurbitales</taxon>
        <taxon>Cucurbitaceae</taxon>
        <taxon>Benincaseae</taxon>
        <taxon>Cucumis</taxon>
    </lineage>
</organism>
<evidence type="ECO:0000313" key="2">
    <source>
        <dbReference type="EMBL" id="KAA0053549.1"/>
    </source>
</evidence>
<dbReference type="STRING" id="1194695.A0A5D3D6F1"/>
<dbReference type="OrthoDB" id="1645289at2759"/>